<dbReference type="RefSeq" id="WP_131905790.1">
    <property type="nucleotide sequence ID" value="NZ_BAAAFU010000004.1"/>
</dbReference>
<dbReference type="EMBL" id="SMFQ01000003">
    <property type="protein sequence ID" value="TCJ87522.1"/>
    <property type="molecule type" value="Genomic_DNA"/>
</dbReference>
<evidence type="ECO:0000313" key="1">
    <source>
        <dbReference type="EMBL" id="TCJ87522.1"/>
    </source>
</evidence>
<dbReference type="Proteomes" id="UP000294887">
    <property type="component" value="Unassembled WGS sequence"/>
</dbReference>
<dbReference type="OrthoDB" id="7041856at2"/>
<proteinExistence type="predicted"/>
<organism evidence="1 2">
    <name type="scientific">Cocleimonas flava</name>
    <dbReference type="NCBI Taxonomy" id="634765"/>
    <lineage>
        <taxon>Bacteria</taxon>
        <taxon>Pseudomonadati</taxon>
        <taxon>Pseudomonadota</taxon>
        <taxon>Gammaproteobacteria</taxon>
        <taxon>Thiotrichales</taxon>
        <taxon>Thiotrichaceae</taxon>
        <taxon>Cocleimonas</taxon>
    </lineage>
</organism>
<reference evidence="1 2" key="1">
    <citation type="submission" date="2019-03" db="EMBL/GenBank/DDBJ databases">
        <title>Genomic Encyclopedia of Type Strains, Phase IV (KMG-IV): sequencing the most valuable type-strain genomes for metagenomic binning, comparative biology and taxonomic classification.</title>
        <authorList>
            <person name="Goeker M."/>
        </authorList>
    </citation>
    <scope>NUCLEOTIDE SEQUENCE [LARGE SCALE GENOMIC DNA]</scope>
    <source>
        <strain evidence="1 2">DSM 24830</strain>
    </source>
</reference>
<protein>
    <submittedName>
        <fullName evidence="1">Uncharacterized protein</fullName>
    </submittedName>
</protein>
<gene>
    <name evidence="1" type="ORF">EV695_2032</name>
</gene>
<comment type="caution">
    <text evidence="1">The sequence shown here is derived from an EMBL/GenBank/DDBJ whole genome shotgun (WGS) entry which is preliminary data.</text>
</comment>
<sequence length="129" mass="14602">MKAIFISTEGEYLQAKIEVNGQPYYVMDEFSSENSKNGEIVNLDIFSGLEDESEEWESIFNGNPDELKKLQHQSGWKYRAYGKIISIKPVIVDIGLFETEAPFQIQSNDIKVIGSYIAFTIQRLGASIV</sequence>
<dbReference type="AlphaFoldDB" id="A0A4R1F4G3"/>
<evidence type="ECO:0000313" key="2">
    <source>
        <dbReference type="Proteomes" id="UP000294887"/>
    </source>
</evidence>
<accession>A0A4R1F4G3</accession>
<keyword evidence="2" id="KW-1185">Reference proteome</keyword>
<name>A0A4R1F4G3_9GAMM</name>